<evidence type="ECO:0000256" key="4">
    <source>
        <dbReference type="ARBA" id="ARBA00022771"/>
    </source>
</evidence>
<keyword evidence="2" id="KW-0479">Metal-binding</keyword>
<keyword evidence="3" id="KW-0677">Repeat</keyword>
<dbReference type="InterPro" id="IPR036236">
    <property type="entry name" value="Znf_C2H2_sf"/>
</dbReference>
<dbReference type="Gene3D" id="3.30.160.60">
    <property type="entry name" value="Classic Zinc Finger"/>
    <property type="match status" value="2"/>
</dbReference>
<evidence type="ECO:0000256" key="3">
    <source>
        <dbReference type="ARBA" id="ARBA00022737"/>
    </source>
</evidence>
<dbReference type="EMBL" id="GFDL01013517">
    <property type="protein sequence ID" value="JAV21528.1"/>
    <property type="molecule type" value="Transcribed_RNA"/>
</dbReference>
<dbReference type="AlphaFoldDB" id="A0A1Q3F201"/>
<reference evidence="9" key="1">
    <citation type="submission" date="2017-01" db="EMBL/GenBank/DDBJ databases">
        <title>A deep insight into the sialotranscriptome of adult male and female Cluex tarsalis mosquitoes.</title>
        <authorList>
            <person name="Ribeiro J.M."/>
            <person name="Moreira F."/>
            <person name="Bernard K.A."/>
            <person name="Calvo E."/>
        </authorList>
    </citation>
    <scope>NUCLEOTIDE SEQUENCE</scope>
    <source>
        <strain evidence="9">Kern County</strain>
        <tissue evidence="9">Salivary glands</tissue>
    </source>
</reference>
<dbReference type="InterPro" id="IPR013087">
    <property type="entry name" value="Znf_C2H2_type"/>
</dbReference>
<evidence type="ECO:0000256" key="7">
    <source>
        <dbReference type="PROSITE-ProRule" id="PRU00042"/>
    </source>
</evidence>
<evidence type="ECO:0000256" key="2">
    <source>
        <dbReference type="ARBA" id="ARBA00022723"/>
    </source>
</evidence>
<feature type="domain" description="C2H2-type" evidence="8">
    <location>
        <begin position="191"/>
        <end position="219"/>
    </location>
</feature>
<dbReference type="SUPFAM" id="SSF57667">
    <property type="entry name" value="beta-beta-alpha zinc fingers"/>
    <property type="match status" value="1"/>
</dbReference>
<keyword evidence="5" id="KW-0862">Zinc</keyword>
<comment type="subcellular location">
    <subcellularLocation>
        <location evidence="1">Nucleus</location>
    </subcellularLocation>
</comment>
<proteinExistence type="predicted"/>
<name>A0A1Q3F201_CULTA</name>
<keyword evidence="6" id="KW-0539">Nucleus</keyword>
<dbReference type="SMART" id="SM00355">
    <property type="entry name" value="ZnF_C2H2"/>
    <property type="match status" value="6"/>
</dbReference>
<dbReference type="PROSITE" id="PS50157">
    <property type="entry name" value="ZINC_FINGER_C2H2_2"/>
    <property type="match status" value="1"/>
</dbReference>
<sequence length="442" mass="49179">MTSRTINLVPPNTNPDSFCRLCFSKVHVTPLTPTSTVQGQNAVQTIGKHLGIQLTPDGDDFPCGLCRICEEKLEELNLCNADGLLDEWQDEDLLEYKASCIAVDEAIRSRRRNEGVKQGVAEPVYGDKRVVLPFHKLNDGRYKCNVCPDQVFEFISACIKHYQEVHPVSTLSEISTEPAQNSAIRGEKQSFSCVSCSARFENIDALIEHREQNHQRVKKTTTKRKAVQLEEPVVGVDSVVPTFMVAEGAMQYYQCIVCSAVVGSVLSLLEHRLLHVLDPAKQTTERWLSDSANVTLTNGFKCPYCIEQFVDCKAYYFHLNTVHDTNLCNSCGDACPSSSRLIHHQSTHRAGNDGPFACDLCSITVFTQAELDDHRLHHQTLIPIEAADESVLPAAEDECYFLDDGQGNEECILSDDHQEALQNGDLVEDACAKVVEISDDED</sequence>
<dbReference type="InterPro" id="IPR050888">
    <property type="entry name" value="ZnF_C2H2-type_TF"/>
</dbReference>
<evidence type="ECO:0000259" key="8">
    <source>
        <dbReference type="PROSITE" id="PS50157"/>
    </source>
</evidence>
<dbReference type="GO" id="GO:0005634">
    <property type="term" value="C:nucleus"/>
    <property type="evidence" value="ECO:0007669"/>
    <property type="project" value="UniProtKB-SubCell"/>
</dbReference>
<dbReference type="PANTHER" id="PTHR24406">
    <property type="entry name" value="TRANSCRIPTIONAL REPRESSOR CTCFL-RELATED"/>
    <property type="match status" value="1"/>
</dbReference>
<organism evidence="9">
    <name type="scientific">Culex tarsalis</name>
    <name type="common">Encephalitis mosquito</name>
    <dbReference type="NCBI Taxonomy" id="7177"/>
    <lineage>
        <taxon>Eukaryota</taxon>
        <taxon>Metazoa</taxon>
        <taxon>Ecdysozoa</taxon>
        <taxon>Arthropoda</taxon>
        <taxon>Hexapoda</taxon>
        <taxon>Insecta</taxon>
        <taxon>Pterygota</taxon>
        <taxon>Neoptera</taxon>
        <taxon>Endopterygota</taxon>
        <taxon>Diptera</taxon>
        <taxon>Nematocera</taxon>
        <taxon>Culicoidea</taxon>
        <taxon>Culicidae</taxon>
        <taxon>Culicinae</taxon>
        <taxon>Culicini</taxon>
        <taxon>Culex</taxon>
        <taxon>Culex</taxon>
    </lineage>
</organism>
<accession>A0A1Q3F201</accession>
<dbReference type="PROSITE" id="PS00028">
    <property type="entry name" value="ZINC_FINGER_C2H2_1"/>
    <property type="match status" value="4"/>
</dbReference>
<evidence type="ECO:0000256" key="6">
    <source>
        <dbReference type="ARBA" id="ARBA00023242"/>
    </source>
</evidence>
<evidence type="ECO:0000256" key="1">
    <source>
        <dbReference type="ARBA" id="ARBA00004123"/>
    </source>
</evidence>
<dbReference type="GO" id="GO:0008270">
    <property type="term" value="F:zinc ion binding"/>
    <property type="evidence" value="ECO:0007669"/>
    <property type="project" value="UniProtKB-KW"/>
</dbReference>
<keyword evidence="4 7" id="KW-0863">Zinc-finger</keyword>
<evidence type="ECO:0000256" key="5">
    <source>
        <dbReference type="ARBA" id="ARBA00022833"/>
    </source>
</evidence>
<protein>
    <recommendedName>
        <fullName evidence="8">C2H2-type domain-containing protein</fullName>
    </recommendedName>
</protein>
<evidence type="ECO:0000313" key="9">
    <source>
        <dbReference type="EMBL" id="JAV21528.1"/>
    </source>
</evidence>